<protein>
    <submittedName>
        <fullName evidence="9">Putative ABC transport system permease protein</fullName>
    </submittedName>
</protein>
<dbReference type="GeneID" id="99988320"/>
<feature type="transmembrane region" description="Helical" evidence="6">
    <location>
        <begin position="676"/>
        <end position="696"/>
    </location>
</feature>
<comment type="subcellular location">
    <subcellularLocation>
        <location evidence="1">Cell membrane</location>
        <topology evidence="1">Multi-pass membrane protein</topology>
    </subcellularLocation>
</comment>
<sequence>MFRNYLKTALRSLRKNKSYSLLNILGLASGMLVFMLITRYVTYELSYDGYHEKKDRIFRVYKRDDGNVYQGTDQFAVVPAPLPTAMKAEFPEVEAAARVLRRQNALIEVGDEFFIESNLHGVDPDFFEIFSLEILKGDPNSPLTGRESVAISRTTAMKYFGTIDALGQTLKYGEEWSGKQFFMQVTAVFEDMPENSHFTIQLAADFQGVMELNRDDSQSWNNSSYYAFGLLATGNSFEGLQEKMPQIRAKYADDPIDEDGQESNYIIQPLADMHFTSNVNFDIAPSANKQNLLIYLGIAFMILIIAGVNYVNLATARVINKTKEIGIRKVIGAQKKSLLSQFLVESSVLVFTSLAIATFSLLLILPSFATFIDKPLAVDFATVQPWLVLLILGGSMTLLAGIYPAVLLARFKPIASLKGKGTVSKSNAMFRNALVIFQFTISGILILGATVLSRQLSYIQTMDVGFDRDQIVIFSVRDQGLRDQIGAFKDEIKTIPGVVSVAASNSLPNNISSSTSARWPGMPEDGERVRIYVNTADYNYVDLYGLELVAGRNFDPNIAADKKGILINEAAAKAIGWDDPIGKEMVRTWYGDTGRVVGVLKDFHQHSVHLAIEPSQIFFNDEQSRISVKIEGDLDRTLKAIEAKYLSFNPKYPFDYNYFDDVFDRAYQTETRTAELANWFTALAIVIACLGLYGLAAHKVQHRIKEVGVRKVLGASVGRILALLSKDFALLLLVAFLIASPIAYYVMNGWLNDFAYHISINIFTFVIALVLMLLVAGLTVGYRTYRAAVRNPVEALREE</sequence>
<feature type="domain" description="ABC3 transporter permease C-terminal" evidence="7">
    <location>
        <begin position="680"/>
        <end position="791"/>
    </location>
</feature>
<feature type="transmembrane region" description="Helical" evidence="6">
    <location>
        <begin position="21"/>
        <end position="41"/>
    </location>
</feature>
<dbReference type="EMBL" id="FOIR01000004">
    <property type="protein sequence ID" value="SEW40902.1"/>
    <property type="molecule type" value="Genomic_DNA"/>
</dbReference>
<dbReference type="PANTHER" id="PTHR30572">
    <property type="entry name" value="MEMBRANE COMPONENT OF TRANSPORTER-RELATED"/>
    <property type="match status" value="1"/>
</dbReference>
<keyword evidence="2" id="KW-1003">Cell membrane</keyword>
<feature type="domain" description="MacB-like periplasmic core" evidence="8">
    <location>
        <begin position="20"/>
        <end position="244"/>
    </location>
</feature>
<feature type="transmembrane region" description="Helical" evidence="6">
    <location>
        <begin position="728"/>
        <end position="746"/>
    </location>
</feature>
<keyword evidence="5 6" id="KW-0472">Membrane</keyword>
<dbReference type="Proteomes" id="UP000199437">
    <property type="component" value="Unassembled WGS sequence"/>
</dbReference>
<dbReference type="Pfam" id="PF02687">
    <property type="entry name" value="FtsX"/>
    <property type="match status" value="2"/>
</dbReference>
<feature type="domain" description="ABC3 transporter permease C-terminal" evidence="7">
    <location>
        <begin position="298"/>
        <end position="412"/>
    </location>
</feature>
<evidence type="ECO:0000259" key="8">
    <source>
        <dbReference type="Pfam" id="PF12704"/>
    </source>
</evidence>
<dbReference type="Pfam" id="PF12704">
    <property type="entry name" value="MacB_PCD"/>
    <property type="match status" value="2"/>
</dbReference>
<keyword evidence="4 6" id="KW-1133">Transmembrane helix</keyword>
<dbReference type="InterPro" id="IPR050250">
    <property type="entry name" value="Macrolide_Exporter_MacB"/>
</dbReference>
<dbReference type="PANTHER" id="PTHR30572:SF18">
    <property type="entry name" value="ABC-TYPE MACROLIDE FAMILY EXPORT SYSTEM PERMEASE COMPONENT 2"/>
    <property type="match status" value="1"/>
</dbReference>
<feature type="transmembrane region" description="Helical" evidence="6">
    <location>
        <begin position="385"/>
        <end position="409"/>
    </location>
</feature>
<proteinExistence type="predicted"/>
<dbReference type="GO" id="GO:0005886">
    <property type="term" value="C:plasma membrane"/>
    <property type="evidence" value="ECO:0007669"/>
    <property type="project" value="UniProtKB-SubCell"/>
</dbReference>
<dbReference type="STRING" id="1267423.SAMN05216290_3650"/>
<evidence type="ECO:0000259" key="7">
    <source>
        <dbReference type="Pfam" id="PF02687"/>
    </source>
</evidence>
<evidence type="ECO:0000256" key="4">
    <source>
        <dbReference type="ARBA" id="ARBA00022989"/>
    </source>
</evidence>
<evidence type="ECO:0000256" key="3">
    <source>
        <dbReference type="ARBA" id="ARBA00022692"/>
    </source>
</evidence>
<evidence type="ECO:0000256" key="5">
    <source>
        <dbReference type="ARBA" id="ARBA00023136"/>
    </source>
</evidence>
<evidence type="ECO:0000313" key="9">
    <source>
        <dbReference type="EMBL" id="SEW40902.1"/>
    </source>
</evidence>
<reference evidence="10" key="1">
    <citation type="submission" date="2016-10" db="EMBL/GenBank/DDBJ databases">
        <authorList>
            <person name="Varghese N."/>
            <person name="Submissions S."/>
        </authorList>
    </citation>
    <scope>NUCLEOTIDE SEQUENCE [LARGE SCALE GENOMIC DNA]</scope>
    <source>
        <strain evidence="10">CGMCC 1.12402</strain>
    </source>
</reference>
<organism evidence="9 10">
    <name type="scientific">Roseivirga pacifica</name>
    <dbReference type="NCBI Taxonomy" id="1267423"/>
    <lineage>
        <taxon>Bacteria</taxon>
        <taxon>Pseudomonadati</taxon>
        <taxon>Bacteroidota</taxon>
        <taxon>Cytophagia</taxon>
        <taxon>Cytophagales</taxon>
        <taxon>Roseivirgaceae</taxon>
        <taxon>Roseivirga</taxon>
    </lineage>
</organism>
<accession>A0A1I0RKR5</accession>
<dbReference type="AlphaFoldDB" id="A0A1I0RKR5"/>
<feature type="transmembrane region" description="Helical" evidence="6">
    <location>
        <begin position="292"/>
        <end position="313"/>
    </location>
</feature>
<keyword evidence="3 6" id="KW-0812">Transmembrane</keyword>
<feature type="transmembrane region" description="Helical" evidence="6">
    <location>
        <begin position="342"/>
        <end position="365"/>
    </location>
</feature>
<dbReference type="InterPro" id="IPR003838">
    <property type="entry name" value="ABC3_permease_C"/>
</dbReference>
<name>A0A1I0RKR5_9BACT</name>
<dbReference type="GO" id="GO:0022857">
    <property type="term" value="F:transmembrane transporter activity"/>
    <property type="evidence" value="ECO:0007669"/>
    <property type="project" value="TreeGrafter"/>
</dbReference>
<feature type="transmembrane region" description="Helical" evidence="6">
    <location>
        <begin position="758"/>
        <end position="782"/>
    </location>
</feature>
<evidence type="ECO:0000313" key="10">
    <source>
        <dbReference type="Proteomes" id="UP000199437"/>
    </source>
</evidence>
<evidence type="ECO:0000256" key="6">
    <source>
        <dbReference type="SAM" id="Phobius"/>
    </source>
</evidence>
<keyword evidence="10" id="KW-1185">Reference proteome</keyword>
<gene>
    <name evidence="9" type="ORF">SAMN05216290_3650</name>
</gene>
<dbReference type="RefSeq" id="WP_090260542.1">
    <property type="nucleotide sequence ID" value="NZ_FOIR01000004.1"/>
</dbReference>
<feature type="domain" description="MacB-like periplasmic core" evidence="8">
    <location>
        <begin position="442"/>
        <end position="631"/>
    </location>
</feature>
<evidence type="ECO:0000256" key="2">
    <source>
        <dbReference type="ARBA" id="ARBA00022475"/>
    </source>
</evidence>
<dbReference type="OrthoDB" id="973461at2"/>
<feature type="transmembrane region" description="Helical" evidence="6">
    <location>
        <begin position="430"/>
        <end position="452"/>
    </location>
</feature>
<dbReference type="InterPro" id="IPR025857">
    <property type="entry name" value="MacB_PCD"/>
</dbReference>
<evidence type="ECO:0000256" key="1">
    <source>
        <dbReference type="ARBA" id="ARBA00004651"/>
    </source>
</evidence>